<protein>
    <submittedName>
        <fullName evidence="1">Uncharacterized protein</fullName>
    </submittedName>
</protein>
<reference evidence="1" key="1">
    <citation type="submission" date="2020-07" db="EMBL/GenBank/DDBJ databases">
        <title>The High-quality genome of the commercially important snow crab, Chionoecetes opilio.</title>
        <authorList>
            <person name="Jeong J.-H."/>
            <person name="Ryu S."/>
        </authorList>
    </citation>
    <scope>NUCLEOTIDE SEQUENCE</scope>
    <source>
        <strain evidence="1">MADBK_172401_WGS</strain>
        <tissue evidence="1">Digestive gland</tissue>
    </source>
</reference>
<dbReference type="AlphaFoldDB" id="A0A8J8WG39"/>
<keyword evidence="2" id="KW-1185">Reference proteome</keyword>
<name>A0A8J8WG39_CHIOP</name>
<comment type="caution">
    <text evidence="1">The sequence shown here is derived from an EMBL/GenBank/DDBJ whole genome shotgun (WGS) entry which is preliminary data.</text>
</comment>
<dbReference type="Proteomes" id="UP000770661">
    <property type="component" value="Unassembled WGS sequence"/>
</dbReference>
<dbReference type="EMBL" id="JACEEZ010025401">
    <property type="protein sequence ID" value="KAG0701134.1"/>
    <property type="molecule type" value="Genomic_DNA"/>
</dbReference>
<organism evidence="1 2">
    <name type="scientific">Chionoecetes opilio</name>
    <name type="common">Atlantic snow crab</name>
    <name type="synonym">Cancer opilio</name>
    <dbReference type="NCBI Taxonomy" id="41210"/>
    <lineage>
        <taxon>Eukaryota</taxon>
        <taxon>Metazoa</taxon>
        <taxon>Ecdysozoa</taxon>
        <taxon>Arthropoda</taxon>
        <taxon>Crustacea</taxon>
        <taxon>Multicrustacea</taxon>
        <taxon>Malacostraca</taxon>
        <taxon>Eumalacostraca</taxon>
        <taxon>Eucarida</taxon>
        <taxon>Decapoda</taxon>
        <taxon>Pleocyemata</taxon>
        <taxon>Brachyura</taxon>
        <taxon>Eubrachyura</taxon>
        <taxon>Majoidea</taxon>
        <taxon>Majidae</taxon>
        <taxon>Chionoecetes</taxon>
    </lineage>
</organism>
<sequence>MQVCGFGGLFVCSSPFPSLLYHFFFQRINCEAQGCSVFLGLPRTQICLLARPVFGGLLSDLFVPPDAVCVDGCGSSSRRGVVPAFWRRPYADIKEWWSKALKSRQRSQLPSVLGATGLWVLGLGLAKSSISSSSRTSRPLNLLQ</sequence>
<gene>
    <name evidence="1" type="ORF">GWK47_025383</name>
</gene>
<evidence type="ECO:0000313" key="1">
    <source>
        <dbReference type="EMBL" id="KAG0701134.1"/>
    </source>
</evidence>
<accession>A0A8J8WG39</accession>
<evidence type="ECO:0000313" key="2">
    <source>
        <dbReference type="Proteomes" id="UP000770661"/>
    </source>
</evidence>
<proteinExistence type="predicted"/>